<keyword evidence="2" id="KW-1133">Transmembrane helix</keyword>
<feature type="compositionally biased region" description="Low complexity" evidence="1">
    <location>
        <begin position="149"/>
        <end position="166"/>
    </location>
</feature>
<reference evidence="4" key="1">
    <citation type="submission" date="2025-08" db="UniProtKB">
        <authorList>
            <consortium name="RefSeq"/>
        </authorList>
    </citation>
    <scope>IDENTIFICATION</scope>
</reference>
<evidence type="ECO:0000256" key="2">
    <source>
        <dbReference type="SAM" id="Phobius"/>
    </source>
</evidence>
<dbReference type="Pfam" id="PF15468">
    <property type="entry name" value="DUF4636"/>
    <property type="match status" value="1"/>
</dbReference>
<organism evidence="3 4">
    <name type="scientific">Geotrypetes seraphini</name>
    <name type="common">Gaboon caecilian</name>
    <name type="synonym">Caecilia seraphini</name>
    <dbReference type="NCBI Taxonomy" id="260995"/>
    <lineage>
        <taxon>Eukaryota</taxon>
        <taxon>Metazoa</taxon>
        <taxon>Chordata</taxon>
        <taxon>Craniata</taxon>
        <taxon>Vertebrata</taxon>
        <taxon>Euteleostomi</taxon>
        <taxon>Amphibia</taxon>
        <taxon>Gymnophiona</taxon>
        <taxon>Geotrypetes</taxon>
    </lineage>
</organism>
<feature type="transmembrane region" description="Helical" evidence="2">
    <location>
        <begin position="30"/>
        <end position="50"/>
    </location>
</feature>
<dbReference type="InterPro" id="IPR027955">
    <property type="entry name" value="DUF4636"/>
</dbReference>
<feature type="compositionally biased region" description="Basic residues" evidence="1">
    <location>
        <begin position="120"/>
        <end position="130"/>
    </location>
</feature>
<evidence type="ECO:0000313" key="4">
    <source>
        <dbReference type="RefSeq" id="XP_033814734.1"/>
    </source>
</evidence>
<dbReference type="KEGG" id="gsh:117366874"/>
<keyword evidence="3" id="KW-1185">Reference proteome</keyword>
<gene>
    <name evidence="4" type="primary">LOC117366874</name>
</gene>
<sequence length="232" mass="26289">MQGSGMDYMNVPAVDLEDSKLTWEKQDSCVFVGSLLLLYCVCTLLHHAYLQISKYFQNVMKEKEKICFAVPTTETSPVLEKCGNCGPGSYVEKILMRREKTSTLTARSTEMATPSSSQSSRRRKRRLRSRRPQESTWYGSTTDIDMQESDSGSSPGTESETEPISSAINPRRRKRAWKRSSRRGRKLKVMPCLAYKTKVMGPSERLPQGPMWLRQGPRGRRKNSEGSSSSET</sequence>
<dbReference type="OrthoDB" id="10495958at2759"/>
<feature type="compositionally biased region" description="Basic residues" evidence="1">
    <location>
        <begin position="170"/>
        <end position="188"/>
    </location>
</feature>
<dbReference type="Proteomes" id="UP000515159">
    <property type="component" value="Chromosome 9"/>
</dbReference>
<dbReference type="RefSeq" id="XP_033814734.1">
    <property type="nucleotide sequence ID" value="XM_033958843.1"/>
</dbReference>
<name>A0A6P8S965_GEOSA</name>
<evidence type="ECO:0000256" key="1">
    <source>
        <dbReference type="SAM" id="MobiDB-lite"/>
    </source>
</evidence>
<proteinExistence type="predicted"/>
<dbReference type="InParanoid" id="A0A6P8S965"/>
<dbReference type="AlphaFoldDB" id="A0A6P8S965"/>
<accession>A0A6P8S965</accession>
<feature type="region of interest" description="Disordered" evidence="1">
    <location>
        <begin position="103"/>
        <end position="232"/>
    </location>
</feature>
<feature type="compositionally biased region" description="Polar residues" evidence="1">
    <location>
        <begin position="134"/>
        <end position="144"/>
    </location>
</feature>
<protein>
    <submittedName>
        <fullName evidence="4">Uncharacterized protein LOC117366874</fullName>
    </submittedName>
</protein>
<evidence type="ECO:0000313" key="3">
    <source>
        <dbReference type="Proteomes" id="UP000515159"/>
    </source>
</evidence>
<feature type="compositionally biased region" description="Polar residues" evidence="1">
    <location>
        <begin position="103"/>
        <end position="114"/>
    </location>
</feature>
<keyword evidence="2" id="KW-0472">Membrane</keyword>
<dbReference type="GeneID" id="117366874"/>
<keyword evidence="2" id="KW-0812">Transmembrane</keyword>